<dbReference type="InterPro" id="IPR003599">
    <property type="entry name" value="Ig_sub"/>
</dbReference>
<evidence type="ECO:0000313" key="3">
    <source>
        <dbReference type="Proteomes" id="UP001378592"/>
    </source>
</evidence>
<protein>
    <recommendedName>
        <fullName evidence="1">Ig-like domain-containing protein</fullName>
    </recommendedName>
</protein>
<gene>
    <name evidence="2" type="ORF">R5R35_013394</name>
</gene>
<comment type="caution">
    <text evidence="2">The sequence shown here is derived from an EMBL/GenBank/DDBJ whole genome shotgun (WGS) entry which is preliminary data.</text>
</comment>
<dbReference type="InterPro" id="IPR013783">
    <property type="entry name" value="Ig-like_fold"/>
</dbReference>
<sequence length="298" mass="32858">MGMLWVRGAGATVAIGLVVVALLLAGGTSLQIDELRVPEAIRNGSEESVILDCDYSLQENEHPTGLVVKWFFNEKDYPTPVYQWIPDQKPQVFGILKGRLNLDYRASDDKFKMHRALQITNPSPELSGDYKCTVSTFFNETSQSKRLIVYVPEKSLEVTQTKNDNAAVNVTCSAEGVYPEPVIVIQRQERPDSPEEALVQQIRNDEGLYDIYASIVLEDKVLESPTTFFCELTIPEANYTAKTSSIYMPGPPTTTTEAPPTTSTEIVAGTSLPVGTSGASRSLATWLLTLLMMACLRL</sequence>
<dbReference type="EMBL" id="JAZDUA010000006">
    <property type="protein sequence ID" value="KAK7873982.1"/>
    <property type="molecule type" value="Genomic_DNA"/>
</dbReference>
<reference evidence="2 3" key="1">
    <citation type="submission" date="2024-03" db="EMBL/GenBank/DDBJ databases">
        <title>The genome assembly and annotation of the cricket Gryllus longicercus Weissman &amp; Gray.</title>
        <authorList>
            <person name="Szrajer S."/>
            <person name="Gray D."/>
            <person name="Ylla G."/>
        </authorList>
    </citation>
    <scope>NUCLEOTIDE SEQUENCE [LARGE SCALE GENOMIC DNA]</scope>
    <source>
        <strain evidence="2">DAG 2021-001</strain>
        <tissue evidence="2">Whole body minus gut</tissue>
    </source>
</reference>
<feature type="domain" description="Ig-like" evidence="1">
    <location>
        <begin position="47"/>
        <end position="148"/>
    </location>
</feature>
<dbReference type="PROSITE" id="PS50835">
    <property type="entry name" value="IG_LIKE"/>
    <property type="match status" value="1"/>
</dbReference>
<dbReference type="Gene3D" id="2.60.40.10">
    <property type="entry name" value="Immunoglobulins"/>
    <property type="match status" value="2"/>
</dbReference>
<dbReference type="Proteomes" id="UP001378592">
    <property type="component" value="Unassembled WGS sequence"/>
</dbReference>
<accession>A0AAN9W823</accession>
<dbReference type="PANTHER" id="PTHR21261">
    <property type="entry name" value="BEAT PROTEIN"/>
    <property type="match status" value="1"/>
</dbReference>
<proteinExistence type="predicted"/>
<keyword evidence="3" id="KW-1185">Reference proteome</keyword>
<name>A0AAN9W823_9ORTH</name>
<organism evidence="2 3">
    <name type="scientific">Gryllus longicercus</name>
    <dbReference type="NCBI Taxonomy" id="2509291"/>
    <lineage>
        <taxon>Eukaryota</taxon>
        <taxon>Metazoa</taxon>
        <taxon>Ecdysozoa</taxon>
        <taxon>Arthropoda</taxon>
        <taxon>Hexapoda</taxon>
        <taxon>Insecta</taxon>
        <taxon>Pterygota</taxon>
        <taxon>Neoptera</taxon>
        <taxon>Polyneoptera</taxon>
        <taxon>Orthoptera</taxon>
        <taxon>Ensifera</taxon>
        <taxon>Gryllidea</taxon>
        <taxon>Grylloidea</taxon>
        <taxon>Gryllidae</taxon>
        <taxon>Gryllinae</taxon>
        <taxon>Gryllus</taxon>
    </lineage>
</organism>
<dbReference type="InterPro" id="IPR036179">
    <property type="entry name" value="Ig-like_dom_sf"/>
</dbReference>
<evidence type="ECO:0000313" key="2">
    <source>
        <dbReference type="EMBL" id="KAK7873982.1"/>
    </source>
</evidence>
<dbReference type="SMART" id="SM00409">
    <property type="entry name" value="IG"/>
    <property type="match status" value="1"/>
</dbReference>
<evidence type="ECO:0000259" key="1">
    <source>
        <dbReference type="PROSITE" id="PS50835"/>
    </source>
</evidence>
<dbReference type="SUPFAM" id="SSF48726">
    <property type="entry name" value="Immunoglobulin"/>
    <property type="match status" value="1"/>
</dbReference>
<dbReference type="InterPro" id="IPR007110">
    <property type="entry name" value="Ig-like_dom"/>
</dbReference>
<dbReference type="PANTHER" id="PTHR21261:SF2">
    <property type="entry name" value="GH04238P-RELATED"/>
    <property type="match status" value="1"/>
</dbReference>
<dbReference type="AlphaFoldDB" id="A0AAN9W823"/>